<dbReference type="InterPro" id="IPR049394">
    <property type="entry name" value="eEFSec_C"/>
</dbReference>
<evidence type="ECO:0000256" key="12">
    <source>
        <dbReference type="ARBA" id="ARBA00023134"/>
    </source>
</evidence>
<dbReference type="Gene3D" id="3.40.50.300">
    <property type="entry name" value="P-loop containing nucleotide triphosphate hydrolases"/>
    <property type="match status" value="1"/>
</dbReference>
<keyword evidence="6" id="KW-0488">Methylation</keyword>
<dbReference type="GO" id="GO:0005634">
    <property type="term" value="C:nucleus"/>
    <property type="evidence" value="ECO:0007669"/>
    <property type="project" value="UniProtKB-SubCell"/>
</dbReference>
<keyword evidence="11" id="KW-0648">Protein biosynthesis</keyword>
<keyword evidence="12" id="KW-0342">GTP-binding</keyword>
<keyword evidence="21" id="KW-1185">Reference proteome</keyword>
<evidence type="ECO:0000256" key="17">
    <source>
        <dbReference type="ARBA" id="ARBA00082387"/>
    </source>
</evidence>
<evidence type="ECO:0000256" key="1">
    <source>
        <dbReference type="ARBA" id="ARBA00001936"/>
    </source>
</evidence>
<dbReference type="InterPro" id="IPR009000">
    <property type="entry name" value="Transl_B-barrel_sf"/>
</dbReference>
<evidence type="ECO:0000256" key="18">
    <source>
        <dbReference type="SAM" id="MobiDB-lite"/>
    </source>
</evidence>
<evidence type="ECO:0000256" key="16">
    <source>
        <dbReference type="ARBA" id="ARBA00076506"/>
    </source>
</evidence>
<dbReference type="GO" id="GO:0003924">
    <property type="term" value="F:GTPase activity"/>
    <property type="evidence" value="ECO:0007669"/>
    <property type="project" value="InterPro"/>
</dbReference>
<dbReference type="PROSITE" id="PS51722">
    <property type="entry name" value="G_TR_2"/>
    <property type="match status" value="1"/>
</dbReference>
<dbReference type="GeneID" id="17358347"/>
<dbReference type="InterPro" id="IPR027417">
    <property type="entry name" value="P-loop_NTPase"/>
</dbReference>
<keyword evidence="13" id="KW-0539">Nucleus</keyword>
<dbReference type="Proteomes" id="UP000008141">
    <property type="component" value="Unassembled WGS sequence"/>
</dbReference>
<comment type="cofactor">
    <cofactor evidence="2">
        <name>Mg(2+)</name>
        <dbReference type="ChEBI" id="CHEBI:18420"/>
    </cofactor>
</comment>
<comment type="cofactor">
    <cofactor evidence="1">
        <name>Mn(2+)</name>
        <dbReference type="ChEBI" id="CHEBI:29035"/>
    </cofactor>
</comment>
<evidence type="ECO:0000256" key="14">
    <source>
        <dbReference type="ARBA" id="ARBA00049117"/>
    </source>
</evidence>
<dbReference type="PANTHER" id="PTHR43721">
    <property type="entry name" value="ELONGATION FACTOR TU-RELATED"/>
    <property type="match status" value="1"/>
</dbReference>
<dbReference type="FunFam" id="3.40.50.300:FF:000900">
    <property type="entry name" value="Eukaryotic elongation factor, selenocysteine-tRNA-specific"/>
    <property type="match status" value="1"/>
</dbReference>
<evidence type="ECO:0000256" key="3">
    <source>
        <dbReference type="ARBA" id="ARBA00004123"/>
    </source>
</evidence>
<dbReference type="GO" id="GO:0003746">
    <property type="term" value="F:translation elongation factor activity"/>
    <property type="evidence" value="ECO:0007669"/>
    <property type="project" value="TreeGrafter"/>
</dbReference>
<dbReference type="Pfam" id="PF21131">
    <property type="entry name" value="eEFSec_4th"/>
    <property type="match status" value="1"/>
</dbReference>
<evidence type="ECO:0000256" key="7">
    <source>
        <dbReference type="ARBA" id="ARBA00022490"/>
    </source>
</evidence>
<dbReference type="Gene3D" id="2.40.30.10">
    <property type="entry name" value="Translation factors"/>
    <property type="match status" value="1"/>
</dbReference>
<dbReference type="Pfam" id="PF03144">
    <property type="entry name" value="GTP_EFTU_D2"/>
    <property type="match status" value="1"/>
</dbReference>
<keyword evidence="7" id="KW-0963">Cytoplasm</keyword>
<comment type="function">
    <text evidence="15">Translation factor required for the incorporation of the rare amino acid selenocysteine encoded by UGA codons. Replaces the eRF1-eRF3-GTP ternary complex for the insertion of selenocysteine directed by the UGA codon. Insertion of selenocysteine at UGA codons is mediated by SECISBP2 and EEFSEC: SECISBP2 (1) specifically binds the SECIS sequence once the 80S ribosome encounters an in-frame UGA codon and (2) contacts the RPS27A/eS31 of the 40S ribosome before ribosome stalling. (3) GTP-bound EEFSEC then delivers selenocysteinyl-tRNA(Sec) to the 80S ribosome and adopts a preaccommodated state conformation. (4) After GTP hydrolysis, EEFSEC dissociates from the assembly, selenocysteinyl-tRNA(Sec) accommodates, and peptide bond synthesis and selenoprotein elongation occur.</text>
</comment>
<comment type="subcellular location">
    <subcellularLocation>
        <location evidence="4">Cytoplasm</location>
    </subcellularLocation>
    <subcellularLocation>
        <location evidence="3">Nucleus</location>
    </subcellularLocation>
</comment>
<dbReference type="InterPro" id="IPR004161">
    <property type="entry name" value="EFTu-like_2"/>
</dbReference>
<sequence length="549" mass="58987">MPAWAVAAGHTYNVNVGVLGHVDSGKTSLVAALSTTLSTAALDKHPQSRERGITLDLGFSSFMVPAPPQIQAAGYSHVQFTLVDCPGHASLIRTIIGGAQIIDLMVLVVDASKGIQTQTAECIVIGEVAAADMVVALNKIDQFPAEKQERYCRKAQKLVAATLTATKFAGCPIVPVAARPGAGGAPVSGGEADAAPIGVQQLVNTLLQRVQLRQPTTAGNGSGRAAATEPFLFFIDHCFAIKGQGTVMTGTVMRGSVRVGDPIELPELRVQKKVKSMQMFRQPIQVCSRGDRLGICVTQLDAKQVERGLACTPGTVPTFEAAVAAVEKIRFYSGEVRSRSKMHITVGHVTAFDSSRDYLYQDFLYGLEGRPAASGVPAAGQHPADHQQQRQQQDDGQEGQLQAVHHGVQWAYLRFSQPVTAAADSLIIGSKLDADLHTSTCRLAFYGRICCLVDPSDQRRLRRLLPVYKPKQREGAIERIEADGCTAVCRGMFQKETDLALFTGMRVVAAPGGQEGRIEGGFGKSGKFKVHFRKRTGSGPCWDRKRSSR</sequence>
<dbReference type="CDD" id="cd04094">
    <property type="entry name" value="eSelB_III"/>
    <property type="match status" value="1"/>
</dbReference>
<dbReference type="InterPro" id="IPR050055">
    <property type="entry name" value="EF-Tu_GTPase"/>
</dbReference>
<gene>
    <name evidence="20" type="ORF">CHLNCDRAFT_48540</name>
</gene>
<evidence type="ECO:0000259" key="19">
    <source>
        <dbReference type="PROSITE" id="PS51722"/>
    </source>
</evidence>
<evidence type="ECO:0000256" key="2">
    <source>
        <dbReference type="ARBA" id="ARBA00001946"/>
    </source>
</evidence>
<dbReference type="GO" id="GO:0005525">
    <property type="term" value="F:GTP binding"/>
    <property type="evidence" value="ECO:0007669"/>
    <property type="project" value="UniProtKB-KW"/>
</dbReference>
<evidence type="ECO:0000256" key="15">
    <source>
        <dbReference type="ARBA" id="ARBA00054716"/>
    </source>
</evidence>
<keyword evidence="9" id="KW-0547">Nucleotide-binding</keyword>
<dbReference type="SUPFAM" id="SSF50447">
    <property type="entry name" value="Translation proteins"/>
    <property type="match status" value="1"/>
</dbReference>
<dbReference type="GO" id="GO:0005737">
    <property type="term" value="C:cytoplasm"/>
    <property type="evidence" value="ECO:0007669"/>
    <property type="project" value="UniProtKB-SubCell"/>
</dbReference>
<evidence type="ECO:0000256" key="4">
    <source>
        <dbReference type="ARBA" id="ARBA00004496"/>
    </source>
</evidence>
<dbReference type="OMA" id="CFAIKGQ"/>
<dbReference type="CDD" id="cd03696">
    <property type="entry name" value="SelB_II"/>
    <property type="match status" value="1"/>
</dbReference>
<dbReference type="SUPFAM" id="SSF52540">
    <property type="entry name" value="P-loop containing nucleoside triphosphate hydrolases"/>
    <property type="match status" value="1"/>
</dbReference>
<dbReference type="STRING" id="554065.E1Z5S9"/>
<dbReference type="NCBIfam" id="TIGR00231">
    <property type="entry name" value="small_GTP"/>
    <property type="match status" value="1"/>
</dbReference>
<feature type="region of interest" description="Disordered" evidence="18">
    <location>
        <begin position="374"/>
        <end position="400"/>
    </location>
</feature>
<feature type="domain" description="Tr-type G" evidence="19">
    <location>
        <begin position="11"/>
        <end position="216"/>
    </location>
</feature>
<keyword evidence="10" id="KW-0378">Hydrolase</keyword>
<dbReference type="KEGG" id="cvr:CHLNCDRAFT_48540"/>
<comment type="catalytic activity">
    <reaction evidence="14">
        <text>GTP + H2O = GDP + phosphate + H(+)</text>
        <dbReference type="Rhea" id="RHEA:19669"/>
        <dbReference type="ChEBI" id="CHEBI:15377"/>
        <dbReference type="ChEBI" id="CHEBI:15378"/>
        <dbReference type="ChEBI" id="CHEBI:37565"/>
        <dbReference type="ChEBI" id="CHEBI:43474"/>
        <dbReference type="ChEBI" id="CHEBI:58189"/>
    </reaction>
    <physiologicalReaction direction="left-to-right" evidence="14">
        <dbReference type="Rhea" id="RHEA:19670"/>
    </physiologicalReaction>
</comment>
<evidence type="ECO:0000256" key="11">
    <source>
        <dbReference type="ARBA" id="ARBA00022917"/>
    </source>
</evidence>
<dbReference type="InterPro" id="IPR000795">
    <property type="entry name" value="T_Tr_GTP-bd_dom"/>
</dbReference>
<dbReference type="RefSeq" id="XP_005850912.1">
    <property type="nucleotide sequence ID" value="XM_005850850.1"/>
</dbReference>
<keyword evidence="8" id="KW-0597">Phosphoprotein</keyword>
<dbReference type="GO" id="GO:0001514">
    <property type="term" value="P:selenocysteine incorporation"/>
    <property type="evidence" value="ECO:0007669"/>
    <property type="project" value="TreeGrafter"/>
</dbReference>
<dbReference type="PRINTS" id="PR00315">
    <property type="entry name" value="ELONGATNFCT"/>
</dbReference>
<evidence type="ECO:0000256" key="10">
    <source>
        <dbReference type="ARBA" id="ARBA00022801"/>
    </source>
</evidence>
<dbReference type="InterPro" id="IPR049393">
    <property type="entry name" value="eEFSec_III"/>
</dbReference>
<dbReference type="FunFam" id="2.40.30.10:FF:000052">
    <property type="entry name" value="Selenocysteine-specific elongation factor EF-Sec"/>
    <property type="match status" value="1"/>
</dbReference>
<dbReference type="InterPro" id="IPR005225">
    <property type="entry name" value="Small_GTP-bd"/>
</dbReference>
<dbReference type="InParanoid" id="E1Z5S9"/>
<dbReference type="OrthoDB" id="2067at2759"/>
<proteinExistence type="predicted"/>
<dbReference type="Pfam" id="PF21208">
    <property type="entry name" value="euk_SelB_III"/>
    <property type="match status" value="1"/>
</dbReference>
<evidence type="ECO:0000256" key="9">
    <source>
        <dbReference type="ARBA" id="ARBA00022741"/>
    </source>
</evidence>
<organism evidence="21">
    <name type="scientific">Chlorella variabilis</name>
    <name type="common">Green alga</name>
    <dbReference type="NCBI Taxonomy" id="554065"/>
    <lineage>
        <taxon>Eukaryota</taxon>
        <taxon>Viridiplantae</taxon>
        <taxon>Chlorophyta</taxon>
        <taxon>core chlorophytes</taxon>
        <taxon>Trebouxiophyceae</taxon>
        <taxon>Chlorellales</taxon>
        <taxon>Chlorellaceae</taxon>
        <taxon>Chlorella clade</taxon>
        <taxon>Chlorella</taxon>
    </lineage>
</organism>
<dbReference type="PANTHER" id="PTHR43721:SF11">
    <property type="entry name" value="SELENOCYSTEINE-SPECIFIC ELONGATION FACTOR"/>
    <property type="match status" value="1"/>
</dbReference>
<dbReference type="AlphaFoldDB" id="E1Z5S9"/>
<dbReference type="Pfam" id="PF00009">
    <property type="entry name" value="GTP_EFTU"/>
    <property type="match status" value="1"/>
</dbReference>
<reference evidence="20 21" key="1">
    <citation type="journal article" date="2010" name="Plant Cell">
        <title>The Chlorella variabilis NC64A genome reveals adaptation to photosymbiosis, coevolution with viruses, and cryptic sex.</title>
        <authorList>
            <person name="Blanc G."/>
            <person name="Duncan G."/>
            <person name="Agarkova I."/>
            <person name="Borodovsky M."/>
            <person name="Gurnon J."/>
            <person name="Kuo A."/>
            <person name="Lindquist E."/>
            <person name="Lucas S."/>
            <person name="Pangilinan J."/>
            <person name="Polle J."/>
            <person name="Salamov A."/>
            <person name="Terry A."/>
            <person name="Yamada T."/>
            <person name="Dunigan D.D."/>
            <person name="Grigoriev I.V."/>
            <person name="Claverie J.M."/>
            <person name="Van Etten J.L."/>
        </authorList>
    </citation>
    <scope>NUCLEOTIDE SEQUENCE [LARGE SCALE GENOMIC DNA]</scope>
    <source>
        <strain evidence="20 21">NC64A</strain>
    </source>
</reference>
<evidence type="ECO:0000256" key="8">
    <source>
        <dbReference type="ARBA" id="ARBA00022553"/>
    </source>
</evidence>
<name>E1Z5S9_CHLVA</name>
<dbReference type="eggNOG" id="KOG0461">
    <property type="taxonomic scope" value="Eukaryota"/>
</dbReference>
<dbReference type="CDD" id="cd01889">
    <property type="entry name" value="SelB_euk"/>
    <property type="match status" value="1"/>
</dbReference>
<protein>
    <recommendedName>
        <fullName evidence="5">Selenocysteine-specific elongation factor</fullName>
    </recommendedName>
    <alternativeName>
        <fullName evidence="17">Elongation factor sec</fullName>
    </alternativeName>
    <alternativeName>
        <fullName evidence="16">Eukaryotic elongation factor, selenocysteine-tRNA-specific</fullName>
    </alternativeName>
</protein>
<evidence type="ECO:0000256" key="6">
    <source>
        <dbReference type="ARBA" id="ARBA00022481"/>
    </source>
</evidence>
<accession>E1Z5S9</accession>
<evidence type="ECO:0000256" key="13">
    <source>
        <dbReference type="ARBA" id="ARBA00023242"/>
    </source>
</evidence>
<evidence type="ECO:0000256" key="5">
    <source>
        <dbReference type="ARBA" id="ARBA00015953"/>
    </source>
</evidence>
<evidence type="ECO:0000313" key="21">
    <source>
        <dbReference type="Proteomes" id="UP000008141"/>
    </source>
</evidence>
<dbReference type="EMBL" id="GL433837">
    <property type="protein sequence ID" value="EFN58810.1"/>
    <property type="molecule type" value="Genomic_DNA"/>
</dbReference>
<evidence type="ECO:0000313" key="20">
    <source>
        <dbReference type="EMBL" id="EFN58810.1"/>
    </source>
</evidence>